<dbReference type="InterPro" id="IPR052515">
    <property type="entry name" value="Gfo/Idh/MocA_Oxidoreductase"/>
</dbReference>
<dbReference type="SUPFAM" id="SSF51735">
    <property type="entry name" value="NAD(P)-binding Rossmann-fold domains"/>
    <property type="match status" value="1"/>
</dbReference>
<evidence type="ECO:0000313" key="4">
    <source>
        <dbReference type="Proteomes" id="UP000094472"/>
    </source>
</evidence>
<dbReference type="EMBL" id="LPWF01000026">
    <property type="protein sequence ID" value="ODR97390.1"/>
    <property type="molecule type" value="Genomic_DNA"/>
</dbReference>
<feature type="domain" description="Gfo/Idh/MocA-like oxidoreductase N-terminal" evidence="1">
    <location>
        <begin position="10"/>
        <end position="131"/>
    </location>
</feature>
<dbReference type="InterPro" id="IPR004104">
    <property type="entry name" value="Gfo/Idh/MocA-like_OxRdtase_C"/>
</dbReference>
<dbReference type="Gene3D" id="3.30.360.10">
    <property type="entry name" value="Dihydrodipicolinate Reductase, domain 2"/>
    <property type="match status" value="1"/>
</dbReference>
<evidence type="ECO:0000259" key="1">
    <source>
        <dbReference type="Pfam" id="PF01408"/>
    </source>
</evidence>
<dbReference type="AlphaFoldDB" id="A0A1E3VV12"/>
<dbReference type="InterPro" id="IPR000683">
    <property type="entry name" value="Gfo/Idh/MocA-like_OxRdtase_N"/>
</dbReference>
<dbReference type="GO" id="GO:0000166">
    <property type="term" value="F:nucleotide binding"/>
    <property type="evidence" value="ECO:0007669"/>
    <property type="project" value="InterPro"/>
</dbReference>
<accession>A0A1E3VV12</accession>
<dbReference type="OrthoDB" id="9815825at2"/>
<comment type="caution">
    <text evidence="3">The sequence shown here is derived from an EMBL/GenBank/DDBJ whole genome shotgun (WGS) entry which is preliminary data.</text>
</comment>
<dbReference type="Gene3D" id="3.40.50.720">
    <property type="entry name" value="NAD(P)-binding Rossmann-like Domain"/>
    <property type="match status" value="1"/>
</dbReference>
<evidence type="ECO:0000313" key="3">
    <source>
        <dbReference type="EMBL" id="ODR97390.1"/>
    </source>
</evidence>
<sequence length="330" mass="36982">MRVNGNGPKTFALIGAAGYIAPRHMRAIADVGGDLIAAFDPADSVGQIDSYFPETRFFVEFERFDRYIDKRRRRGEATDFVSICSPNYLHDAHVRFALRSDADAICEKPLALNPWNIDGLAEIEQSTGRKVNTILQLRLHPSIIALKEKIAAAGDRMHDVDLTYITSRGRWYYVSWKGDEHKSGGIATNIGVHFYDMLTFVFGPLKNNYVHHRAVDCAAGYLEYEKARVRWFLSINRNDLPQNIPPGQTTFRSITIDGEELEFSGGFTDLHTQSYQQIVAGNGFTLDDVRPSVEAVSYIRTANVDASQGEQHPFLGGALDEARYLNGFPV</sequence>
<dbReference type="SUPFAM" id="SSF55347">
    <property type="entry name" value="Glyceraldehyde-3-phosphate dehydrogenase-like, C-terminal domain"/>
    <property type="match status" value="1"/>
</dbReference>
<feature type="domain" description="Gfo/Idh/MocA-like oxidoreductase C-terminal" evidence="2">
    <location>
        <begin position="157"/>
        <end position="232"/>
    </location>
</feature>
<keyword evidence="4" id="KW-1185">Reference proteome</keyword>
<gene>
    <name evidence="3" type="ORF">AUC69_12310</name>
</gene>
<dbReference type="Proteomes" id="UP000094472">
    <property type="component" value="Unassembled WGS sequence"/>
</dbReference>
<dbReference type="RefSeq" id="WP_069441941.1">
    <property type="nucleotide sequence ID" value="NZ_LPWF01000026.1"/>
</dbReference>
<dbReference type="PANTHER" id="PTHR43249:SF1">
    <property type="entry name" value="D-GLUCOSIDE 3-DEHYDROGENASE"/>
    <property type="match status" value="1"/>
</dbReference>
<dbReference type="Pfam" id="PF02894">
    <property type="entry name" value="GFO_IDH_MocA_C"/>
    <property type="match status" value="1"/>
</dbReference>
<organism evidence="3 4">
    <name type="scientific">Methyloceanibacter superfactus</name>
    <dbReference type="NCBI Taxonomy" id="1774969"/>
    <lineage>
        <taxon>Bacteria</taxon>
        <taxon>Pseudomonadati</taxon>
        <taxon>Pseudomonadota</taxon>
        <taxon>Alphaproteobacteria</taxon>
        <taxon>Hyphomicrobiales</taxon>
        <taxon>Hyphomicrobiaceae</taxon>
        <taxon>Methyloceanibacter</taxon>
    </lineage>
</organism>
<dbReference type="InterPro" id="IPR036291">
    <property type="entry name" value="NAD(P)-bd_dom_sf"/>
</dbReference>
<name>A0A1E3VV12_9HYPH</name>
<dbReference type="Pfam" id="PF01408">
    <property type="entry name" value="GFO_IDH_MocA"/>
    <property type="match status" value="1"/>
</dbReference>
<protein>
    <submittedName>
        <fullName evidence="3">Oxidoreductase</fullName>
    </submittedName>
</protein>
<evidence type="ECO:0000259" key="2">
    <source>
        <dbReference type="Pfam" id="PF02894"/>
    </source>
</evidence>
<dbReference type="STRING" id="1774969.AUC69_12310"/>
<proteinExistence type="predicted"/>
<reference evidence="3 4" key="1">
    <citation type="journal article" date="2016" name="Environ. Microbiol.">
        <title>New Methyloceanibacter diversity from North Sea sediments includes methanotroph containing solely the soluble methane monooxygenase.</title>
        <authorList>
            <person name="Vekeman B."/>
            <person name="Kerckhof F.M."/>
            <person name="Cremers G."/>
            <person name="de Vos P."/>
            <person name="Vandamme P."/>
            <person name="Boon N."/>
            <person name="Op den Camp H.J."/>
            <person name="Heylen K."/>
        </authorList>
    </citation>
    <scope>NUCLEOTIDE SEQUENCE [LARGE SCALE GENOMIC DNA]</scope>
    <source>
        <strain evidence="3 4">R-67175</strain>
    </source>
</reference>
<dbReference type="PANTHER" id="PTHR43249">
    <property type="entry name" value="UDP-N-ACETYL-2-AMINO-2-DEOXY-D-GLUCURONATE OXIDASE"/>
    <property type="match status" value="1"/>
</dbReference>